<keyword evidence="11 13" id="KW-0326">Glycosidase</keyword>
<dbReference type="EMBL" id="GL888531">
    <property type="protein sequence ID" value="EGI59676.1"/>
    <property type="molecule type" value="Genomic_DNA"/>
</dbReference>
<dbReference type="InterPro" id="IPR008928">
    <property type="entry name" value="6-hairpin_glycosidase_sf"/>
</dbReference>
<evidence type="ECO:0000256" key="1">
    <source>
        <dbReference type="ARBA" id="ARBA00004648"/>
    </source>
</evidence>
<evidence type="ECO:0000259" key="15">
    <source>
        <dbReference type="Pfam" id="PF16923"/>
    </source>
</evidence>
<evidence type="ECO:0000256" key="7">
    <source>
        <dbReference type="ARBA" id="ARBA00022968"/>
    </source>
</evidence>
<dbReference type="EC" id="3.2.1.106" evidence="12 13"/>
<dbReference type="eggNOG" id="KOG2161">
    <property type="taxonomic scope" value="Eukaryota"/>
</dbReference>
<feature type="transmembrane region" description="Helical" evidence="13">
    <location>
        <begin position="33"/>
        <end position="54"/>
    </location>
</feature>
<dbReference type="InterPro" id="IPR012341">
    <property type="entry name" value="6hp_glycosidase-like_sf"/>
</dbReference>
<evidence type="ECO:0000313" key="17">
    <source>
        <dbReference type="Proteomes" id="UP000007755"/>
    </source>
</evidence>
<dbReference type="AlphaFoldDB" id="F4X1L8"/>
<dbReference type="STRING" id="103372.F4X1L8"/>
<evidence type="ECO:0000256" key="10">
    <source>
        <dbReference type="ARBA" id="ARBA00023180"/>
    </source>
</evidence>
<keyword evidence="7" id="KW-0735">Signal-anchor</keyword>
<evidence type="ECO:0000256" key="6">
    <source>
        <dbReference type="ARBA" id="ARBA00022824"/>
    </source>
</evidence>
<dbReference type="InterPro" id="IPR004888">
    <property type="entry name" value="Glycoside_hydrolase_63"/>
</dbReference>
<name>F4X1L8_ACREC</name>
<accession>F4X1L8</accession>
<evidence type="ECO:0000313" key="16">
    <source>
        <dbReference type="EMBL" id="EGI59676.1"/>
    </source>
</evidence>
<dbReference type="Gene3D" id="1.50.10.10">
    <property type="match status" value="1"/>
</dbReference>
<dbReference type="Gene3D" id="2.70.98.110">
    <property type="entry name" value="Glycosyl hydrolase family 63, N-terminal domain"/>
    <property type="match status" value="1"/>
</dbReference>
<comment type="subcellular location">
    <subcellularLocation>
        <location evidence="1 13">Endoplasmic reticulum membrane</location>
        <topology evidence="1 13">Single-pass type II membrane protein</topology>
    </subcellularLocation>
</comment>
<dbReference type="FunFam" id="1.50.10.10:FF:000009">
    <property type="entry name" value="mannosyl-oligosaccharide glucosidase"/>
    <property type="match status" value="1"/>
</dbReference>
<dbReference type="GO" id="GO:0004573">
    <property type="term" value="F:Glc3Man9GlcNAc2 oligosaccharide glucosidase activity"/>
    <property type="evidence" value="ECO:0007669"/>
    <property type="project" value="UniProtKB-UniRule"/>
</dbReference>
<dbReference type="InterPro" id="IPR038518">
    <property type="entry name" value="Glyco_hydro_63N_sf"/>
</dbReference>
<dbReference type="InterPro" id="IPR031631">
    <property type="entry name" value="Glyco_hydro_63N"/>
</dbReference>
<keyword evidence="9 13" id="KW-0472">Membrane</keyword>
<evidence type="ECO:0000256" key="9">
    <source>
        <dbReference type="ARBA" id="ARBA00023136"/>
    </source>
</evidence>
<gene>
    <name evidence="16" type="ORF">G5I_12180</name>
</gene>
<dbReference type="OrthoDB" id="410058at2759"/>
<feature type="domain" description="Glycosyl hydrolase family 63 C-terminal" evidence="14">
    <location>
        <begin position="328"/>
        <end position="820"/>
    </location>
</feature>
<evidence type="ECO:0000259" key="14">
    <source>
        <dbReference type="Pfam" id="PF03200"/>
    </source>
</evidence>
<protein>
    <recommendedName>
        <fullName evidence="12 13">Mannosyl-oligosaccharide glucosidase</fullName>
        <ecNumber evidence="12 13">3.2.1.106</ecNumber>
    </recommendedName>
</protein>
<evidence type="ECO:0000256" key="8">
    <source>
        <dbReference type="ARBA" id="ARBA00022989"/>
    </source>
</evidence>
<reference evidence="16" key="1">
    <citation type="submission" date="2011-02" db="EMBL/GenBank/DDBJ databases">
        <title>The genome of the leaf-cutting ant Acromyrmex echinatior suggests key adaptations to social evolution and fungus farming.</title>
        <authorList>
            <person name="Nygaard S."/>
            <person name="Zhang G."/>
        </authorList>
    </citation>
    <scope>NUCLEOTIDE SEQUENCE</scope>
</reference>
<proteinExistence type="inferred from homology"/>
<dbReference type="GO" id="GO:0006487">
    <property type="term" value="P:protein N-linked glycosylation"/>
    <property type="evidence" value="ECO:0007669"/>
    <property type="project" value="UniProtKB-UniRule"/>
</dbReference>
<keyword evidence="6 13" id="KW-0256">Endoplasmic reticulum</keyword>
<dbReference type="InterPro" id="IPR031335">
    <property type="entry name" value="Glyco_hydro_63_C"/>
</dbReference>
<dbReference type="FunCoup" id="F4X1L8">
    <property type="interactions" value="1225"/>
</dbReference>
<comment type="catalytic activity">
    <reaction evidence="13">
        <text>N(4)-(alpha-D-Glc-(1-&gt;2)-alpha-D-Glc-(1-&gt;3)-alpha-D-Glc-(1-&gt;3)-alpha-D-Man-(1-&gt;2)-alpha-D-Man-(1-&gt;2)-alpha-D-Man-(1-&gt;3)-[alpha-D-Man-(1-&gt;2)-alpha-D-Man-(1-&gt;3)-[alpha-D-Man-(1-&gt;2)-alpha-D-Man-(1-&gt;6)]-alpha-D-Man-(1-&gt;6)]-beta-D-Man-(1-&gt;4)-beta-D-GlcNAc-(1-&gt;4)-beta-D-GlcNAc)-L-asparaginyl-[protein] + H2O = N(4)-(alpha-D-Glc-(1-&gt;3)-alpha-D-Glc-(1-&gt;3)-alpha-D-Man-(1-&gt;2)-alpha-D-Man-(1-&gt;2)-alpha-D-Man-(1-&gt;3)-[alpha-D-Man-(1-&gt;2)-alpha-D-Man-(1-&gt;3)-[alpha-D-Man-(1-&gt;2)-alpha-D-Man-(1-&gt;6)]-alpha-D-Man-(1-&gt;6)]-beta-D-Man-(1-&gt;4)-beta-D-GlcNAc-(1-&gt;4)-beta-D-GlcNAc)-L-asparaginyl-[protein] + beta-D-glucose</text>
        <dbReference type="Rhea" id="RHEA:55988"/>
        <dbReference type="Rhea" id="RHEA-COMP:12806"/>
        <dbReference type="Rhea" id="RHEA-COMP:14355"/>
        <dbReference type="ChEBI" id="CHEBI:15377"/>
        <dbReference type="ChEBI" id="CHEBI:15903"/>
        <dbReference type="ChEBI" id="CHEBI:59082"/>
        <dbReference type="ChEBI" id="CHEBI:132537"/>
        <dbReference type="EC" id="3.2.1.106"/>
    </reaction>
</comment>
<evidence type="ECO:0000256" key="13">
    <source>
        <dbReference type="RuleBase" id="RU368089"/>
    </source>
</evidence>
<dbReference type="PANTHER" id="PTHR10412:SF11">
    <property type="entry name" value="MANNOSYL-OLIGOSACCHARIDE GLUCOSIDASE"/>
    <property type="match status" value="1"/>
</dbReference>
<dbReference type="GO" id="GO:0009311">
    <property type="term" value="P:oligosaccharide metabolic process"/>
    <property type="evidence" value="ECO:0007669"/>
    <property type="project" value="UniProtKB-UniRule"/>
</dbReference>
<dbReference type="Proteomes" id="UP000007755">
    <property type="component" value="Unassembled WGS sequence"/>
</dbReference>
<evidence type="ECO:0000256" key="4">
    <source>
        <dbReference type="ARBA" id="ARBA00022692"/>
    </source>
</evidence>
<evidence type="ECO:0000256" key="2">
    <source>
        <dbReference type="ARBA" id="ARBA00004740"/>
    </source>
</evidence>
<dbReference type="InParanoid" id="F4X1L8"/>
<dbReference type="GO" id="GO:0005789">
    <property type="term" value="C:endoplasmic reticulum membrane"/>
    <property type="evidence" value="ECO:0007669"/>
    <property type="project" value="UniProtKB-SubCell"/>
</dbReference>
<dbReference type="SUPFAM" id="SSF48208">
    <property type="entry name" value="Six-hairpin glycosidases"/>
    <property type="match status" value="1"/>
</dbReference>
<keyword evidence="5 13" id="KW-0378">Hydrolase</keyword>
<dbReference type="PANTHER" id="PTHR10412">
    <property type="entry name" value="MANNOSYL-OLIGOSACCHARIDE GLUCOSIDASE"/>
    <property type="match status" value="1"/>
</dbReference>
<comment type="pathway">
    <text evidence="2">Glycan metabolism; N-glycan degradation.</text>
</comment>
<keyword evidence="4 13" id="KW-0812">Transmembrane</keyword>
<dbReference type="Pfam" id="PF16923">
    <property type="entry name" value="Glyco_hydro_63N"/>
    <property type="match status" value="1"/>
</dbReference>
<organism evidence="17">
    <name type="scientific">Acromyrmex echinatior</name>
    <name type="common">Panamanian leafcutter ant</name>
    <name type="synonym">Acromyrmex octospinosus echinatior</name>
    <dbReference type="NCBI Taxonomy" id="103372"/>
    <lineage>
        <taxon>Eukaryota</taxon>
        <taxon>Metazoa</taxon>
        <taxon>Ecdysozoa</taxon>
        <taxon>Arthropoda</taxon>
        <taxon>Hexapoda</taxon>
        <taxon>Insecta</taxon>
        <taxon>Pterygota</taxon>
        <taxon>Neoptera</taxon>
        <taxon>Endopterygota</taxon>
        <taxon>Hymenoptera</taxon>
        <taxon>Apocrita</taxon>
        <taxon>Aculeata</taxon>
        <taxon>Formicoidea</taxon>
        <taxon>Formicidae</taxon>
        <taxon>Myrmicinae</taxon>
        <taxon>Acromyrmex</taxon>
    </lineage>
</organism>
<evidence type="ECO:0000256" key="3">
    <source>
        <dbReference type="ARBA" id="ARBA00010833"/>
    </source>
</evidence>
<keyword evidence="17" id="KW-1185">Reference proteome</keyword>
<comment type="function">
    <text evidence="13">Cleaves the distal alpha 1,2-linked glucose residue from the Glc(3)Man(9)GlcNAc(2) oligosaccharide precursor.</text>
</comment>
<comment type="similarity">
    <text evidence="3 13">Belongs to the glycosyl hydrolase 63 family.</text>
</comment>
<feature type="domain" description="Glycosyl hydrolase family 63 N-terminal" evidence="15">
    <location>
        <begin position="83"/>
        <end position="279"/>
    </location>
</feature>
<sequence>MSSSNTFRMVKSKAQEKVTKIKNKPKTSKRMQLPIKPINVIIIVSLAIAVWIGYKGYRETRVNTPYNGKRAFTASGLDSPDRYWGTYRSGVYFGLKTRDPHSLVTGLMWYFPRFLRHDGTGFRHLCEQGDELDRYAWLEHDGRTFGVQEIVDNPAVIRTTFVKKPGGYHGGDWTARIAVSSKKEEHIGEEMSLLFYTAIEEGTKGWIKANLGDYNRLTGIEGNTRGLGSFIINVNLINGTIEEHSFLATVAPGLNVLKETVFQSLRIATQKGSMEKHVVLAGEQLPLLPEGKKKDPNFVVTQVTGKIPFEIEVSYESGSFSNRMDVKLTGNNYDEALKDHRELFSKKFENIFKLKSKGYTDDEVAFAKMAFSNLIGSIGYFYGASQVQSIYTQEPVPYWKAPLYTAVPSRSFFPRGFLWDEGFHGLLISAWDMEIELDIISHWFDLMNVEGWIPREMILGQEAVAKVPEEFITQINTNANPPTFFLTLDFLLQHKEQDLLKHNYQLLDKLYPRLQKWFSWFNTTQVGELPSTYRWRGRDEKTIKELNPKTLTSGLDDYPRASHPSVVERHVDLRCWIAFAARVMARIAETLSYPATKYQETFQYLSDNNLLNKLHWSPNAQAYSDYGLHTDKVILRKIASPPSRKQQSANMQMTSEMKRIVLENPSLKFVDTTFGYVSLFPFILQIVEPDSPQLGKILQDLRDPDLLWTKYGLRSLAKTSPLYMKYNTEHDAPYWRGPIWINLNYLTVRAAYYYSNVTGPYQESAKRLYQELRKNLIQNIIMQYRKSGYLWEQYDSTEGKGKGSHPFTGWTSLVVLLMAEIY</sequence>
<dbReference type="Pfam" id="PF03200">
    <property type="entry name" value="Glyco_hydro_63"/>
    <property type="match status" value="1"/>
</dbReference>
<evidence type="ECO:0000256" key="12">
    <source>
        <dbReference type="ARBA" id="ARBA00038888"/>
    </source>
</evidence>
<evidence type="ECO:0000256" key="11">
    <source>
        <dbReference type="ARBA" id="ARBA00023295"/>
    </source>
</evidence>
<evidence type="ECO:0000256" key="5">
    <source>
        <dbReference type="ARBA" id="ARBA00022801"/>
    </source>
</evidence>
<keyword evidence="10" id="KW-0325">Glycoprotein</keyword>
<keyword evidence="8 13" id="KW-1133">Transmembrane helix</keyword>